<organism evidence="2 3">
    <name type="scientific">Coniochaeta ligniaria NRRL 30616</name>
    <dbReference type="NCBI Taxonomy" id="1408157"/>
    <lineage>
        <taxon>Eukaryota</taxon>
        <taxon>Fungi</taxon>
        <taxon>Dikarya</taxon>
        <taxon>Ascomycota</taxon>
        <taxon>Pezizomycotina</taxon>
        <taxon>Sordariomycetes</taxon>
        <taxon>Sordariomycetidae</taxon>
        <taxon>Coniochaetales</taxon>
        <taxon>Coniochaetaceae</taxon>
        <taxon>Coniochaeta</taxon>
    </lineage>
</organism>
<proteinExistence type="predicted"/>
<evidence type="ECO:0000313" key="3">
    <source>
        <dbReference type="Proteomes" id="UP000182658"/>
    </source>
</evidence>
<feature type="domain" description="Heterokaryon incompatibility" evidence="1">
    <location>
        <begin position="44"/>
        <end position="179"/>
    </location>
</feature>
<gene>
    <name evidence="2" type="ORF">CONLIGDRAFT_629195</name>
</gene>
<dbReference type="OrthoDB" id="3553147at2759"/>
<dbReference type="Pfam" id="PF26639">
    <property type="entry name" value="Het-6_barrel"/>
    <property type="match status" value="1"/>
</dbReference>
<accession>A0A1J7JDW0</accession>
<evidence type="ECO:0000259" key="1">
    <source>
        <dbReference type="Pfam" id="PF06985"/>
    </source>
</evidence>
<dbReference type="Pfam" id="PF06985">
    <property type="entry name" value="HET"/>
    <property type="match status" value="1"/>
</dbReference>
<dbReference type="InterPro" id="IPR052895">
    <property type="entry name" value="HetReg/Transcr_Mod"/>
</dbReference>
<dbReference type="AlphaFoldDB" id="A0A1J7JDW0"/>
<dbReference type="PANTHER" id="PTHR24148:SF73">
    <property type="entry name" value="HET DOMAIN PROTEIN (AFU_ORTHOLOGUE AFUA_8G01020)"/>
    <property type="match status" value="1"/>
</dbReference>
<sequence length="604" mass="67954">MEKMYRVLNTAASEIRLLRLLPGTSQDSIAADIITTSLNQVEPFEALSYVCGNPADTIPITLAGMSKSITTNLHEALQKLRLASKPRTLWVDALCIDQGNIDERNQQVRIMHEIYAKADRVLVCLGTYLGSEDIASAIELLAHDLDVHWTDPRLSMDSIFHIFVVLNHEWWRRIWTVQEAAVARSLMFVYDGRDISDTTLMGLSNSYAKHRDRRCCNIQHRWSIANTMDLNNELVVRFAALQHLLAFRTANISPAPRNLDLSTVASMFRFRKATDQRDKVYALIGLSSSMQTDWVDYGLSVEETYETAARASILASRRLDVLSHATPFTTYTDESFSLKGYEKSKRLALPSWVPDWSLEFDLKDRVALVANYQLRFLDTCRACGQYDAQIDTKDPPGSLGVSGIPFDVVESIASPRLSITSGDLDTFHEWRSVSGVDKNPMAVYVGGTTRLDAFWRTLCLGSEPWDLINRNPVAKADDNTRAGHDEWWFRQLLKKYQIEVRSQVASIFDLHVDRCSMGRAFFVSKKGYFGLAPSTARAGDLICVLAGGRPSFVLRYLHETPLPGYSSVPGFTLVGDCYVHGIMDGEAMLDVANDKVQLERWALL</sequence>
<reference evidence="2 3" key="1">
    <citation type="submission" date="2016-10" db="EMBL/GenBank/DDBJ databases">
        <title>Draft genome sequence of Coniochaeta ligniaria NRRL30616, a lignocellulolytic fungus for bioabatement of inhibitors in plant biomass hydrolysates.</title>
        <authorList>
            <consortium name="DOE Joint Genome Institute"/>
            <person name="Jimenez D.J."/>
            <person name="Hector R.E."/>
            <person name="Riley R."/>
            <person name="Sun H."/>
            <person name="Grigoriev I.V."/>
            <person name="Van Elsas J.D."/>
            <person name="Nichols N.N."/>
        </authorList>
    </citation>
    <scope>NUCLEOTIDE SEQUENCE [LARGE SCALE GENOMIC DNA]</scope>
    <source>
        <strain evidence="2 3">NRRL 30616</strain>
    </source>
</reference>
<dbReference type="InterPro" id="IPR010730">
    <property type="entry name" value="HET"/>
</dbReference>
<dbReference type="InParanoid" id="A0A1J7JDW0"/>
<dbReference type="STRING" id="1408157.A0A1J7JDW0"/>
<dbReference type="Proteomes" id="UP000182658">
    <property type="component" value="Unassembled WGS sequence"/>
</dbReference>
<protein>
    <submittedName>
        <fullName evidence="2">HET-domain-containing protein</fullName>
    </submittedName>
</protein>
<name>A0A1J7JDW0_9PEZI</name>
<dbReference type="EMBL" id="KV875095">
    <property type="protein sequence ID" value="OIW31505.1"/>
    <property type="molecule type" value="Genomic_DNA"/>
</dbReference>
<dbReference type="PANTHER" id="PTHR24148">
    <property type="entry name" value="ANKYRIN REPEAT DOMAIN-CONTAINING PROTEIN 39 HOMOLOG-RELATED"/>
    <property type="match status" value="1"/>
</dbReference>
<evidence type="ECO:0000313" key="2">
    <source>
        <dbReference type="EMBL" id="OIW31505.1"/>
    </source>
</evidence>
<keyword evidence="3" id="KW-1185">Reference proteome</keyword>